<keyword evidence="1" id="KW-1017">Isopeptide bond</keyword>
<sequence>MACRFIEADDELIELLKCESENKNTKRSTGYWKGIFEKWAKTRGKEERLESYDIPELNEALSQFYAELRKENGQDYEPDSLKVMQAALDRHLRSKNYPKSIVRDTEFLSSRKVLEGKARKLREQGMGKRPNKAKSLTKEEEEILWQNGQLGNQTPRSLINTMWWLLTMHFGVRGRQEHHDMMVEDFSIEKDDDGVEFITFSEGPTKTRQGGLRVKPRLATPKMFATGEKSAVWYKKTPMGKNTINNIMKTMKEDSPLKDVCPEKKLTNHSARKTVVKKLKSSGIPKCEIKNITGHNSEQGLDDYDSGDENEQKIMSNIIDNAKPASTSIQVLHPLSSVQTQSRSASSHVYNFSHCNVTLNVAGNHSLQSSLSQSK</sequence>
<proteinExistence type="predicted"/>
<organism evidence="7 8">
    <name type="scientific">Porites lobata</name>
    <dbReference type="NCBI Taxonomy" id="104759"/>
    <lineage>
        <taxon>Eukaryota</taxon>
        <taxon>Metazoa</taxon>
        <taxon>Cnidaria</taxon>
        <taxon>Anthozoa</taxon>
        <taxon>Hexacorallia</taxon>
        <taxon>Scleractinia</taxon>
        <taxon>Fungiina</taxon>
        <taxon>Poritidae</taxon>
        <taxon>Porites</taxon>
    </lineage>
</organism>
<evidence type="ECO:0000313" key="7">
    <source>
        <dbReference type="EMBL" id="CAH3115397.1"/>
    </source>
</evidence>
<dbReference type="PANTHER" id="PTHR46963">
    <property type="entry name" value="SIMILAR TO RIKEN CDNA E130308A19"/>
    <property type="match status" value="1"/>
</dbReference>
<feature type="domain" description="QRICH1-like" evidence="6">
    <location>
        <begin position="41"/>
        <end position="109"/>
    </location>
</feature>
<gene>
    <name evidence="7" type="ORF">PLOB_00023628</name>
</gene>
<evidence type="ECO:0000259" key="5">
    <source>
        <dbReference type="Pfam" id="PF12012"/>
    </source>
</evidence>
<evidence type="ECO:0000313" key="8">
    <source>
        <dbReference type="Proteomes" id="UP001159405"/>
    </source>
</evidence>
<feature type="domain" description="ZMYM2-like/QRICH1 C-terminal" evidence="5">
    <location>
        <begin position="137"/>
        <end position="195"/>
    </location>
</feature>
<dbReference type="InterPro" id="IPR013762">
    <property type="entry name" value="Integrase-like_cat_sf"/>
</dbReference>
<keyword evidence="8" id="KW-1185">Reference proteome</keyword>
<evidence type="ECO:0000256" key="4">
    <source>
        <dbReference type="ARBA" id="ARBA00023172"/>
    </source>
</evidence>
<evidence type="ECO:0000256" key="2">
    <source>
        <dbReference type="ARBA" id="ARBA00022553"/>
    </source>
</evidence>
<evidence type="ECO:0000256" key="1">
    <source>
        <dbReference type="ARBA" id="ARBA00022499"/>
    </source>
</evidence>
<reference evidence="7 8" key="1">
    <citation type="submission" date="2022-05" db="EMBL/GenBank/DDBJ databases">
        <authorList>
            <consortium name="Genoscope - CEA"/>
            <person name="William W."/>
        </authorList>
    </citation>
    <scope>NUCLEOTIDE SEQUENCE [LARGE SCALE GENOMIC DNA]</scope>
</reference>
<dbReference type="EMBL" id="CALNXK010000028">
    <property type="protein sequence ID" value="CAH3115397.1"/>
    <property type="molecule type" value="Genomic_DNA"/>
</dbReference>
<evidence type="ECO:0000259" key="6">
    <source>
        <dbReference type="Pfam" id="PF25561"/>
    </source>
</evidence>
<evidence type="ECO:0008006" key="9">
    <source>
        <dbReference type="Google" id="ProtNLM"/>
    </source>
</evidence>
<keyword evidence="4" id="KW-0233">DNA recombination</keyword>
<dbReference type="InterPro" id="IPR042838">
    <property type="entry name" value="KIAA1958"/>
</dbReference>
<dbReference type="Pfam" id="PF12012">
    <property type="entry name" value="DUF3504"/>
    <property type="match status" value="1"/>
</dbReference>
<accession>A0ABN8NR57</accession>
<protein>
    <recommendedName>
        <fullName evidence="9">DUF3504 domain-containing protein</fullName>
    </recommendedName>
</protein>
<dbReference type="InterPro" id="IPR011010">
    <property type="entry name" value="DNA_brk_join_enz"/>
</dbReference>
<dbReference type="Proteomes" id="UP001159405">
    <property type="component" value="Unassembled WGS sequence"/>
</dbReference>
<dbReference type="Gene3D" id="1.10.443.10">
    <property type="entry name" value="Intergrase catalytic core"/>
    <property type="match status" value="1"/>
</dbReference>
<comment type="caution">
    <text evidence="7">The sequence shown here is derived from an EMBL/GenBank/DDBJ whole genome shotgun (WGS) entry which is preliminary data.</text>
</comment>
<dbReference type="Pfam" id="PF25561">
    <property type="entry name" value="QRICH1"/>
    <property type="match status" value="1"/>
</dbReference>
<keyword evidence="3" id="KW-0832">Ubl conjugation</keyword>
<dbReference type="SUPFAM" id="SSF56349">
    <property type="entry name" value="DNA breaking-rejoining enzymes"/>
    <property type="match status" value="1"/>
</dbReference>
<keyword evidence="2" id="KW-0597">Phosphoprotein</keyword>
<evidence type="ECO:0000256" key="3">
    <source>
        <dbReference type="ARBA" id="ARBA00022843"/>
    </source>
</evidence>
<feature type="non-terminal residue" evidence="7">
    <location>
        <position position="375"/>
    </location>
</feature>
<dbReference type="InterPro" id="IPR057926">
    <property type="entry name" value="QRICH1_dom"/>
</dbReference>
<name>A0ABN8NR57_9CNID</name>
<dbReference type="InterPro" id="IPR021893">
    <property type="entry name" value="ZMYM2-like_C"/>
</dbReference>
<dbReference type="PANTHER" id="PTHR46963:SF2">
    <property type="match status" value="1"/>
</dbReference>